<dbReference type="Proteomes" id="UP000030512">
    <property type="component" value="Chromosome"/>
</dbReference>
<gene>
    <name evidence="1" type="ORF">JT25_002660</name>
</gene>
<evidence type="ECO:0000313" key="2">
    <source>
        <dbReference type="Proteomes" id="UP000030512"/>
    </source>
</evidence>
<organism evidence="1 2">
    <name type="scientific">Methylomonas denitrificans</name>
    <dbReference type="NCBI Taxonomy" id="1538553"/>
    <lineage>
        <taxon>Bacteria</taxon>
        <taxon>Pseudomonadati</taxon>
        <taxon>Pseudomonadota</taxon>
        <taxon>Gammaproteobacteria</taxon>
        <taxon>Methylococcales</taxon>
        <taxon>Methylococcaceae</taxon>
        <taxon>Methylomonas</taxon>
    </lineage>
</organism>
<proteinExistence type="predicted"/>
<sequence length="129" mass="13974">MQTESLQIKTRATDFGAPRVDRALFFLWSKAKNQLSNDQLKWFAGFGEKAEQEACDLADALLQLYCNADENSLDNTREVLLSLAHQAYSIAGMSSIGASAADLLINPELHTFSTASTTSEAISATRGVA</sequence>
<dbReference type="EMBL" id="CP014476">
    <property type="protein sequence ID" value="AMK75399.1"/>
    <property type="molecule type" value="Genomic_DNA"/>
</dbReference>
<keyword evidence="2" id="KW-1185">Reference proteome</keyword>
<dbReference type="KEGG" id="mdn:JT25_002660"/>
<dbReference type="AlphaFoldDB" id="A0A140E4S5"/>
<accession>A0A140E4S5</accession>
<evidence type="ECO:0000313" key="1">
    <source>
        <dbReference type="EMBL" id="AMK75399.1"/>
    </source>
</evidence>
<dbReference type="STRING" id="1538553.JT25_002660"/>
<dbReference type="RefSeq" id="WP_036280169.1">
    <property type="nucleotide sequence ID" value="NZ_CP014476.1"/>
</dbReference>
<name>A0A140E4S5_9GAMM</name>
<protein>
    <submittedName>
        <fullName evidence="1">Uncharacterized protein</fullName>
    </submittedName>
</protein>
<reference evidence="1 2" key="1">
    <citation type="journal article" date="2015" name="Environ. Microbiol.">
        <title>Methane oxidation coupled to nitrate reduction under hypoxia by the Gammaproteobacterium Methylomonas denitrificans, sp. nov. type strain FJG1.</title>
        <authorList>
            <person name="Kits K.D."/>
            <person name="Klotz M.G."/>
            <person name="Stein L.Y."/>
        </authorList>
    </citation>
    <scope>NUCLEOTIDE SEQUENCE [LARGE SCALE GENOMIC DNA]</scope>
    <source>
        <strain evidence="1 2">FJG1</strain>
    </source>
</reference>